<accession>A0AAD8E573</accession>
<dbReference type="AlphaFoldDB" id="A0AAD8E573"/>
<evidence type="ECO:0000313" key="2">
    <source>
        <dbReference type="EMBL" id="KAJ9577274.1"/>
    </source>
</evidence>
<feature type="transmembrane region" description="Helical" evidence="1">
    <location>
        <begin position="12"/>
        <end position="32"/>
    </location>
</feature>
<evidence type="ECO:0000313" key="3">
    <source>
        <dbReference type="Proteomes" id="UP001233999"/>
    </source>
</evidence>
<name>A0AAD8E573_DIPPU</name>
<evidence type="ECO:0000256" key="1">
    <source>
        <dbReference type="SAM" id="Phobius"/>
    </source>
</evidence>
<keyword evidence="1" id="KW-0472">Membrane</keyword>
<organism evidence="2 3">
    <name type="scientific">Diploptera punctata</name>
    <name type="common">Pacific beetle cockroach</name>
    <dbReference type="NCBI Taxonomy" id="6984"/>
    <lineage>
        <taxon>Eukaryota</taxon>
        <taxon>Metazoa</taxon>
        <taxon>Ecdysozoa</taxon>
        <taxon>Arthropoda</taxon>
        <taxon>Hexapoda</taxon>
        <taxon>Insecta</taxon>
        <taxon>Pterygota</taxon>
        <taxon>Neoptera</taxon>
        <taxon>Polyneoptera</taxon>
        <taxon>Dictyoptera</taxon>
        <taxon>Blattodea</taxon>
        <taxon>Blaberoidea</taxon>
        <taxon>Blaberidae</taxon>
        <taxon>Diplopterinae</taxon>
        <taxon>Diploptera</taxon>
    </lineage>
</organism>
<keyword evidence="1" id="KW-1133">Transmembrane helix</keyword>
<feature type="non-terminal residue" evidence="2">
    <location>
        <position position="73"/>
    </location>
</feature>
<proteinExistence type="predicted"/>
<keyword evidence="1" id="KW-0812">Transmembrane</keyword>
<gene>
    <name evidence="2" type="ORF">L9F63_006113</name>
</gene>
<comment type="caution">
    <text evidence="2">The sequence shown here is derived from an EMBL/GenBank/DDBJ whole genome shotgun (WGS) entry which is preliminary data.</text>
</comment>
<protein>
    <submittedName>
        <fullName evidence="2">Uncharacterized protein</fullName>
    </submittedName>
</protein>
<feature type="non-terminal residue" evidence="2">
    <location>
        <position position="1"/>
    </location>
</feature>
<dbReference type="EMBL" id="JASPKZ010009367">
    <property type="protein sequence ID" value="KAJ9577274.1"/>
    <property type="molecule type" value="Genomic_DNA"/>
</dbReference>
<reference evidence="2" key="1">
    <citation type="journal article" date="2023" name="IScience">
        <title>Live-bearing cockroach genome reveals convergent evolutionary mechanisms linked to viviparity in insects and beyond.</title>
        <authorList>
            <person name="Fouks B."/>
            <person name="Harrison M.C."/>
            <person name="Mikhailova A.A."/>
            <person name="Marchal E."/>
            <person name="English S."/>
            <person name="Carruthers M."/>
            <person name="Jennings E.C."/>
            <person name="Chiamaka E.L."/>
            <person name="Frigard R.A."/>
            <person name="Pippel M."/>
            <person name="Attardo G.M."/>
            <person name="Benoit J.B."/>
            <person name="Bornberg-Bauer E."/>
            <person name="Tobe S.S."/>
        </authorList>
    </citation>
    <scope>NUCLEOTIDE SEQUENCE</scope>
    <source>
        <strain evidence="2">Stay&amp;Tobe</strain>
    </source>
</reference>
<keyword evidence="3" id="KW-1185">Reference proteome</keyword>
<reference evidence="2" key="2">
    <citation type="submission" date="2023-05" db="EMBL/GenBank/DDBJ databases">
        <authorList>
            <person name="Fouks B."/>
        </authorList>
    </citation>
    <scope>NUCLEOTIDE SEQUENCE</scope>
    <source>
        <strain evidence="2">Stay&amp;Tobe</strain>
        <tissue evidence="2">Testes</tissue>
    </source>
</reference>
<dbReference type="Proteomes" id="UP001233999">
    <property type="component" value="Unassembled WGS sequence"/>
</dbReference>
<sequence>KRENGLKPYVSIHFNLSSLFMVFGISWCQYFRTCTGGLCKVHDLFGCFKQSMSYRARVPLYLATQRENQAVMT</sequence>